<evidence type="ECO:0000313" key="1">
    <source>
        <dbReference type="EMBL" id="KAK3937693.1"/>
    </source>
</evidence>
<dbReference type="AlphaFoldDB" id="A0AAN6N3S7"/>
<dbReference type="Proteomes" id="UP001303473">
    <property type="component" value="Unassembled WGS sequence"/>
</dbReference>
<proteinExistence type="predicted"/>
<gene>
    <name evidence="1" type="ORF">QBC46DRAFT_410893</name>
</gene>
<evidence type="ECO:0000313" key="2">
    <source>
        <dbReference type="Proteomes" id="UP001303473"/>
    </source>
</evidence>
<keyword evidence="2" id="KW-1185">Reference proteome</keyword>
<reference evidence="2" key="1">
    <citation type="journal article" date="2023" name="Mol. Phylogenet. Evol.">
        <title>Genome-scale phylogeny and comparative genomics of the fungal order Sordariales.</title>
        <authorList>
            <person name="Hensen N."/>
            <person name="Bonometti L."/>
            <person name="Westerberg I."/>
            <person name="Brannstrom I.O."/>
            <person name="Guillou S."/>
            <person name="Cros-Aarteil S."/>
            <person name="Calhoun S."/>
            <person name="Haridas S."/>
            <person name="Kuo A."/>
            <person name="Mondo S."/>
            <person name="Pangilinan J."/>
            <person name="Riley R."/>
            <person name="LaButti K."/>
            <person name="Andreopoulos B."/>
            <person name="Lipzen A."/>
            <person name="Chen C."/>
            <person name="Yan M."/>
            <person name="Daum C."/>
            <person name="Ng V."/>
            <person name="Clum A."/>
            <person name="Steindorff A."/>
            <person name="Ohm R.A."/>
            <person name="Martin F."/>
            <person name="Silar P."/>
            <person name="Natvig D.O."/>
            <person name="Lalanne C."/>
            <person name="Gautier V."/>
            <person name="Ament-Velasquez S.L."/>
            <person name="Kruys A."/>
            <person name="Hutchinson M.I."/>
            <person name="Powell A.J."/>
            <person name="Barry K."/>
            <person name="Miller A.N."/>
            <person name="Grigoriev I.V."/>
            <person name="Debuchy R."/>
            <person name="Gladieux P."/>
            <person name="Hiltunen Thoren M."/>
            <person name="Johannesson H."/>
        </authorList>
    </citation>
    <scope>NUCLEOTIDE SEQUENCE [LARGE SCALE GENOMIC DNA]</scope>
    <source>
        <strain evidence="2">CBS 340.73</strain>
    </source>
</reference>
<name>A0AAN6N3S7_9PEZI</name>
<dbReference type="EMBL" id="MU853847">
    <property type="protein sequence ID" value="KAK3937693.1"/>
    <property type="molecule type" value="Genomic_DNA"/>
</dbReference>
<protein>
    <submittedName>
        <fullName evidence="1">Uncharacterized protein</fullName>
    </submittedName>
</protein>
<sequence>MSGSGGFYKYMCKYFYTHNCPNWVWVNYAACASCLAEGREEGLNQHLNFPPRGAIQSIQDSCCTPPESLTQRWVWYDGGFNFVQTVRLSSQASNKRVDLGKESTASQDDI</sequence>
<comment type="caution">
    <text evidence="1">The sequence shown here is derived from an EMBL/GenBank/DDBJ whole genome shotgun (WGS) entry which is preliminary data.</text>
</comment>
<organism evidence="1 2">
    <name type="scientific">Diplogelasinospora grovesii</name>
    <dbReference type="NCBI Taxonomy" id="303347"/>
    <lineage>
        <taxon>Eukaryota</taxon>
        <taxon>Fungi</taxon>
        <taxon>Dikarya</taxon>
        <taxon>Ascomycota</taxon>
        <taxon>Pezizomycotina</taxon>
        <taxon>Sordariomycetes</taxon>
        <taxon>Sordariomycetidae</taxon>
        <taxon>Sordariales</taxon>
        <taxon>Diplogelasinosporaceae</taxon>
        <taxon>Diplogelasinospora</taxon>
    </lineage>
</organism>
<accession>A0AAN6N3S7</accession>